<gene>
    <name evidence="2" type="ORF">ACHE_10467S</name>
</gene>
<dbReference type="KEGG" id="ache:ACHE_10467S"/>
<name>A0A7R7VE23_ASPCH</name>
<sequence length="832" mass="94092">MRISMLHRLIATGCVEEILTYLDHIEDFWSSLVGSDPVLMKKIDRDTIDALQLLAPGKSRTDGKTACGRVLSGQAFAEFSDEERRIIWDRMKDFDGLVPSLYTFFEDFKYLESCAHCVKRLFGPLTESVWETMKSIFIPSSNSEAESVIQTSESTFRRQRATDLERLERGYLQVWLYTMRHYPLMPPDPKKDDDLLAKPARAKADERAIYEMAELARRLGFKSPEIDALIDGSPDHQIAQAALLQARKPGRFRYDAQQFDILVSRIVDCFAEAVPDQPDMGHDLLADSAMKPRARCGMPRIRTHKQDSPLLFLDRLHADDAGVSDTTTSFFVRRCVYFAFFGKPTQPGLTDSDPTGGSPGDMPWSPLFVTEDDPSGGHGFAMQAALPREPPQQDREEPQGQRARQDREQRTLRCQQSLRRERGREVLKRRRTRKAQMRRRQLRPMAGSDQEPMELEWLSTEPSDQDMSDQGRSSPELPIEGLQDESIPFDPATALTLHSTHGPAGPGEADTFSYCTRISLEATPLERVSEDRPTVEGQNHDEGLEEQAQVDHPSQRQSTKAEDGNSSSVGDTGGQQPVLEEYLDQLMRAQEEQEKLEAELERERLEEELGLSNQEQPAPDLSPRPQEGQNSPARPPDKQLTEVTHTRDPDLAQAALPEPTQDPSPGSRLEGQPEPPAENLELVALTTRDGDSNPESQNPPADDAGPLTMMEAPPPTLVEISFWTFEQEEWKQSDRLQVDPSDPSPVERVARKYTWKNYSLYDWKLQSLSPAQCYRAATVDGNNAIFLISEHEEQKLAAEGRFVKDRKLLSLVSRVLNRTEPKSTTKRHRLQH</sequence>
<evidence type="ECO:0000313" key="2">
    <source>
        <dbReference type="EMBL" id="BCR83065.1"/>
    </source>
</evidence>
<reference evidence="2" key="1">
    <citation type="submission" date="2021-01" db="EMBL/GenBank/DDBJ databases">
        <authorList>
            <consortium name="Aspergillus chevalieri M1 genome sequencing consortium"/>
            <person name="Kazuki M."/>
            <person name="Futagami T."/>
        </authorList>
    </citation>
    <scope>NUCLEOTIDE SEQUENCE</scope>
    <source>
        <strain evidence="2">M1</strain>
    </source>
</reference>
<feature type="compositionally biased region" description="Basic and acidic residues" evidence="1">
    <location>
        <begin position="527"/>
        <end position="542"/>
    </location>
</feature>
<evidence type="ECO:0000256" key="1">
    <source>
        <dbReference type="SAM" id="MobiDB-lite"/>
    </source>
</evidence>
<dbReference type="AlphaFoldDB" id="A0A7R7VE23"/>
<proteinExistence type="predicted"/>
<dbReference type="InterPro" id="IPR022198">
    <property type="entry name" value="DUF3723"/>
</dbReference>
<dbReference type="GeneID" id="66977424"/>
<feature type="compositionally biased region" description="Basic and acidic residues" evidence="1">
    <location>
        <begin position="391"/>
        <end position="411"/>
    </location>
</feature>
<evidence type="ECO:0000313" key="3">
    <source>
        <dbReference type="Proteomes" id="UP000637239"/>
    </source>
</evidence>
<feature type="compositionally biased region" description="Basic residues" evidence="1">
    <location>
        <begin position="427"/>
        <end position="442"/>
    </location>
</feature>
<organism evidence="2 3">
    <name type="scientific">Aspergillus chevalieri</name>
    <name type="common">Eurotium chevalieri</name>
    <dbReference type="NCBI Taxonomy" id="182096"/>
    <lineage>
        <taxon>Eukaryota</taxon>
        <taxon>Fungi</taxon>
        <taxon>Dikarya</taxon>
        <taxon>Ascomycota</taxon>
        <taxon>Pezizomycotina</taxon>
        <taxon>Eurotiomycetes</taxon>
        <taxon>Eurotiomycetidae</taxon>
        <taxon>Eurotiales</taxon>
        <taxon>Aspergillaceae</taxon>
        <taxon>Aspergillus</taxon>
        <taxon>Aspergillus subgen. Aspergillus</taxon>
    </lineage>
</organism>
<keyword evidence="3" id="KW-1185">Reference proteome</keyword>
<reference evidence="2" key="2">
    <citation type="submission" date="2021-02" db="EMBL/GenBank/DDBJ databases">
        <title>Aspergillus chevalieri M1 genome sequence.</title>
        <authorList>
            <person name="Kadooka C."/>
            <person name="Mori K."/>
            <person name="Futagami T."/>
        </authorList>
    </citation>
    <scope>NUCLEOTIDE SEQUENCE</scope>
    <source>
        <strain evidence="2">M1</strain>
    </source>
</reference>
<feature type="region of interest" description="Disordered" evidence="1">
    <location>
        <begin position="346"/>
        <end position="710"/>
    </location>
</feature>
<dbReference type="RefSeq" id="XP_043131587.1">
    <property type="nucleotide sequence ID" value="XM_043279597.1"/>
</dbReference>
<dbReference type="Proteomes" id="UP000637239">
    <property type="component" value="Chromosome 1"/>
</dbReference>
<accession>A0A7R7VE23</accession>
<feature type="compositionally biased region" description="Basic and acidic residues" evidence="1">
    <location>
        <begin position="589"/>
        <end position="607"/>
    </location>
</feature>
<protein>
    <submittedName>
        <fullName evidence="2">Uncharacterized protein</fullName>
    </submittedName>
</protein>
<dbReference type="EMBL" id="AP024416">
    <property type="protein sequence ID" value="BCR83065.1"/>
    <property type="molecule type" value="Genomic_DNA"/>
</dbReference>
<dbReference type="Pfam" id="PF12520">
    <property type="entry name" value="DUF3723"/>
    <property type="match status" value="1"/>
</dbReference>
<feature type="compositionally biased region" description="Basic and acidic residues" evidence="1">
    <location>
        <begin position="635"/>
        <end position="650"/>
    </location>
</feature>